<dbReference type="GeneID" id="111300501"/>
<dbReference type="GO" id="GO:0006355">
    <property type="term" value="P:regulation of DNA-templated transcription"/>
    <property type="evidence" value="ECO:0007669"/>
    <property type="project" value="TreeGrafter"/>
</dbReference>
<gene>
    <name evidence="7" type="primary">LOC111300501</name>
</gene>
<evidence type="ECO:0000313" key="7">
    <source>
        <dbReference type="RefSeq" id="XP_022751867.1"/>
    </source>
</evidence>
<dbReference type="GO" id="GO:0005634">
    <property type="term" value="C:nucleus"/>
    <property type="evidence" value="ECO:0007669"/>
    <property type="project" value="UniProtKB-SubCell"/>
</dbReference>
<protein>
    <submittedName>
        <fullName evidence="7">Uncharacterized protein LOC111300501</fullName>
    </submittedName>
</protein>
<evidence type="ECO:0000256" key="3">
    <source>
        <dbReference type="PROSITE-ProRule" id="PRU00357"/>
    </source>
</evidence>
<dbReference type="PANTHER" id="PTHR31874">
    <property type="entry name" value="CCT MOTIF FAMILY PROTEIN, EXPRESSED"/>
    <property type="match status" value="1"/>
</dbReference>
<feature type="compositionally biased region" description="Polar residues" evidence="4">
    <location>
        <begin position="127"/>
        <end position="138"/>
    </location>
</feature>
<evidence type="ECO:0000256" key="4">
    <source>
        <dbReference type="SAM" id="MobiDB-lite"/>
    </source>
</evidence>
<feature type="compositionally biased region" description="Basic residues" evidence="4">
    <location>
        <begin position="1"/>
        <end position="16"/>
    </location>
</feature>
<feature type="region of interest" description="Disordered" evidence="4">
    <location>
        <begin position="116"/>
        <end position="139"/>
    </location>
</feature>
<dbReference type="OrthoDB" id="153872at2759"/>
<dbReference type="Proteomes" id="UP000515121">
    <property type="component" value="Unplaced"/>
</dbReference>
<dbReference type="PANTHER" id="PTHR31874:SF25">
    <property type="entry name" value="CCT MOTIF FAMILY PROTEIN"/>
    <property type="match status" value="1"/>
</dbReference>
<proteinExistence type="predicted"/>
<accession>A0A6P5ZH57</accession>
<evidence type="ECO:0000259" key="5">
    <source>
        <dbReference type="PROSITE" id="PS51017"/>
    </source>
</evidence>
<evidence type="ECO:0000313" key="6">
    <source>
        <dbReference type="Proteomes" id="UP000515121"/>
    </source>
</evidence>
<dbReference type="InterPro" id="IPR052453">
    <property type="entry name" value="CONSTANS-like_ZF"/>
</dbReference>
<sequence>MINRNKTRGRRRRKSKSGSLSLKASRKTRTKTRKPKFLSLLYLEESLPQKSLINDNKGKEKQLNLFPLHPENLVEDKDTQCDNVSLLFNTTEEDNVHAVTLHGLLNNESSDCYKNEPATTTRKTTTSVESSLSPSLTYGHSCEDHSRSSVVRSAMKGTKKEIDEGEEKWVVYSEVVEEVSSCGGGGGGGGDGGYDGSAWCCKKKKMKKLLDLKLDYEEIMNAWSDKGPLYIEGESPQTVPDLHDAAPVLVDAWGSVSNLWRVPEMVSNNDNGRFKIKEKFHGKEEWGRGHREASLLRYKEKRQNRLFSKRIRYEVRKLNAEKRPRLKGRFVKRD</sequence>
<name>A0A6P5ZH57_DURZI</name>
<dbReference type="RefSeq" id="XP_022751867.1">
    <property type="nucleotide sequence ID" value="XM_022896132.1"/>
</dbReference>
<evidence type="ECO:0000256" key="2">
    <source>
        <dbReference type="ARBA" id="ARBA00023242"/>
    </source>
</evidence>
<organism evidence="6 7">
    <name type="scientific">Durio zibethinus</name>
    <name type="common">Durian</name>
    <dbReference type="NCBI Taxonomy" id="66656"/>
    <lineage>
        <taxon>Eukaryota</taxon>
        <taxon>Viridiplantae</taxon>
        <taxon>Streptophyta</taxon>
        <taxon>Embryophyta</taxon>
        <taxon>Tracheophyta</taxon>
        <taxon>Spermatophyta</taxon>
        <taxon>Magnoliopsida</taxon>
        <taxon>eudicotyledons</taxon>
        <taxon>Gunneridae</taxon>
        <taxon>Pentapetalae</taxon>
        <taxon>rosids</taxon>
        <taxon>malvids</taxon>
        <taxon>Malvales</taxon>
        <taxon>Malvaceae</taxon>
        <taxon>Helicteroideae</taxon>
        <taxon>Durio</taxon>
    </lineage>
</organism>
<dbReference type="KEGG" id="dzi:111300501"/>
<dbReference type="InterPro" id="IPR010402">
    <property type="entry name" value="CCT_domain"/>
</dbReference>
<comment type="subcellular location">
    <subcellularLocation>
        <location evidence="1 3">Nucleus</location>
    </subcellularLocation>
</comment>
<keyword evidence="6" id="KW-1185">Reference proteome</keyword>
<reference evidence="7" key="1">
    <citation type="submission" date="2025-08" db="UniProtKB">
        <authorList>
            <consortium name="RefSeq"/>
        </authorList>
    </citation>
    <scope>IDENTIFICATION</scope>
    <source>
        <tissue evidence="7">Fruit stalk</tissue>
    </source>
</reference>
<feature type="domain" description="CCT" evidence="5">
    <location>
        <begin position="291"/>
        <end position="333"/>
    </location>
</feature>
<evidence type="ECO:0000256" key="1">
    <source>
        <dbReference type="ARBA" id="ARBA00004123"/>
    </source>
</evidence>
<dbReference type="PROSITE" id="PS51017">
    <property type="entry name" value="CCT"/>
    <property type="match status" value="1"/>
</dbReference>
<dbReference type="AlphaFoldDB" id="A0A6P5ZH57"/>
<keyword evidence="2 3" id="KW-0539">Nucleus</keyword>
<feature type="region of interest" description="Disordered" evidence="4">
    <location>
        <begin position="1"/>
        <end position="32"/>
    </location>
</feature>
<dbReference type="Pfam" id="PF06203">
    <property type="entry name" value="CCT"/>
    <property type="match status" value="1"/>
</dbReference>